<proteinExistence type="predicted"/>
<dbReference type="EMBL" id="JQBK01000001">
    <property type="protein sequence ID" value="KRN88166.1"/>
    <property type="molecule type" value="Genomic_DNA"/>
</dbReference>
<accession>A0A0R2KJY8</accession>
<dbReference type="AlphaFoldDB" id="A0A0R2KJY8"/>
<dbReference type="Proteomes" id="UP000051491">
    <property type="component" value="Unassembled WGS sequence"/>
</dbReference>
<reference evidence="1 2" key="1">
    <citation type="journal article" date="2015" name="Genome Announc.">
        <title>Expanding the biotechnology potential of lactobacilli through comparative genomics of 213 strains and associated genera.</title>
        <authorList>
            <person name="Sun Z."/>
            <person name="Harris H.M."/>
            <person name="McCann A."/>
            <person name="Guo C."/>
            <person name="Argimon S."/>
            <person name="Zhang W."/>
            <person name="Yang X."/>
            <person name="Jeffery I.B."/>
            <person name="Cooney J.C."/>
            <person name="Kagawa T.F."/>
            <person name="Liu W."/>
            <person name="Song Y."/>
            <person name="Salvetti E."/>
            <person name="Wrobel A."/>
            <person name="Rasinkangas P."/>
            <person name="Parkhill J."/>
            <person name="Rea M.C."/>
            <person name="O'Sullivan O."/>
            <person name="Ritari J."/>
            <person name="Douillard F.P."/>
            <person name="Paul Ross R."/>
            <person name="Yang R."/>
            <person name="Briner A.E."/>
            <person name="Felis G.E."/>
            <person name="de Vos W.M."/>
            <person name="Barrangou R."/>
            <person name="Klaenhammer T.R."/>
            <person name="Caufield P.W."/>
            <person name="Cui Y."/>
            <person name="Zhang H."/>
            <person name="O'Toole P.W."/>
        </authorList>
    </citation>
    <scope>NUCLEOTIDE SEQUENCE [LARGE SCALE GENOMIC DNA]</scope>
    <source>
        <strain evidence="1 2">DSM 15353</strain>
    </source>
</reference>
<dbReference type="PATRIC" id="fig|89059.3.peg.14"/>
<evidence type="ECO:0000313" key="1">
    <source>
        <dbReference type="EMBL" id="KRN88166.1"/>
    </source>
</evidence>
<comment type="caution">
    <text evidence="1">The sequence shown here is derived from an EMBL/GenBank/DDBJ whole genome shotgun (WGS) entry which is preliminary data.</text>
</comment>
<organism evidence="1 2">
    <name type="scientific">Ligilactobacillus acidipiscis</name>
    <dbReference type="NCBI Taxonomy" id="89059"/>
    <lineage>
        <taxon>Bacteria</taxon>
        <taxon>Bacillati</taxon>
        <taxon>Bacillota</taxon>
        <taxon>Bacilli</taxon>
        <taxon>Lactobacillales</taxon>
        <taxon>Lactobacillaceae</taxon>
        <taxon>Ligilactobacillus</taxon>
    </lineage>
</organism>
<name>A0A0R2KJY8_9LACO</name>
<sequence>MSKMPETLSARDKIVKYLGENDISFADIATMYGLAKQDVGDYLSGRKKNPAGNKLIIRIISDFKIR</sequence>
<protein>
    <recommendedName>
        <fullName evidence="3">Antirepressor</fullName>
    </recommendedName>
</protein>
<gene>
    <name evidence="1" type="ORF">IV43_GL000014</name>
</gene>
<evidence type="ECO:0008006" key="3">
    <source>
        <dbReference type="Google" id="ProtNLM"/>
    </source>
</evidence>
<evidence type="ECO:0000313" key="2">
    <source>
        <dbReference type="Proteomes" id="UP000051491"/>
    </source>
</evidence>